<accession>A0AA35LIZ2</accession>
<comment type="function">
    <text evidence="1">Involved in the mineralization and structural organization of enamel.</text>
</comment>
<sequence>MLPMDLNSLAILLGALTLPQTLPVAGVGTTMPQQQLLPPQSMLPIIVAQMGPQGAVLSSEEMPPQSQIVGVLVPGGGFFPLGQALPEGQEDLLPANQAGSNQGNLPFPEGTAAAIQKISPTASDGLSEVASGLYPTPSGFRQPGPVTNGVFAEPTAGMNMEPSELREPPTSLVRLDKDNNGKQQHNLSRSHVRGDSYVPLSTVAKYLNFTWLKQNFLWAQLHINEWLMRQLAGPNGAGVLQQYAQAYSYADPFNTMWIHNFLPPHSSYYWLRRRPQQHETQQYEISMPVHPPPLPSQQTPILLQQPEVQEQPLFQLVNFIPTRQVQLQQYDMQPPFQQKPFLLPEGNQPVVQQQPSERQTQQMPPSLHYMSYIANQGAAPARLGIVSSEEMPGGGFGAPAYHAPGPNLFAMDARYGNMQPNLGGPGDYTVEDDQLGITEQPEVQGGANAGANPSGKGSNIISLDGTQGGALPNANSNLLNPAAQSKGPAGVPQATAAPPAAEGLPDSFMPFNADAAMPLDPTMFPNTVPTANAGNEAGYPQVGQDMWHFQEP</sequence>
<evidence type="ECO:0000256" key="12">
    <source>
        <dbReference type="SAM" id="SignalP"/>
    </source>
</evidence>
<dbReference type="GO" id="GO:0008083">
    <property type="term" value="F:growth factor activity"/>
    <property type="evidence" value="ECO:0007669"/>
    <property type="project" value="TreeGrafter"/>
</dbReference>
<protein>
    <recommendedName>
        <fullName evidence="4">Ameloblastin</fullName>
    </recommendedName>
</protein>
<feature type="region of interest" description="Disordered" evidence="11">
    <location>
        <begin position="136"/>
        <end position="168"/>
    </location>
</feature>
<dbReference type="GO" id="GO:0030345">
    <property type="term" value="F:structural constituent of tooth enamel"/>
    <property type="evidence" value="ECO:0007669"/>
    <property type="project" value="InterPro"/>
</dbReference>
<dbReference type="Pfam" id="PF05111">
    <property type="entry name" value="Amelin"/>
    <property type="match status" value="2"/>
</dbReference>
<dbReference type="Pfam" id="PF15757">
    <property type="entry name" value="Amelotin"/>
    <property type="match status" value="1"/>
</dbReference>
<keyword evidence="10" id="KW-0379">Hydroxylation</keyword>
<comment type="subcellular location">
    <subcellularLocation>
        <location evidence="2">Secreted</location>
        <location evidence="2">Extracellular space</location>
        <location evidence="2">Extracellular matrix</location>
    </subcellularLocation>
</comment>
<evidence type="ECO:0000256" key="10">
    <source>
        <dbReference type="ARBA" id="ARBA00023278"/>
    </source>
</evidence>
<evidence type="ECO:0000256" key="6">
    <source>
        <dbReference type="ARBA" id="ARBA00022530"/>
    </source>
</evidence>
<keyword evidence="5" id="KW-0964">Secreted</keyword>
<dbReference type="GO" id="GO:0042475">
    <property type="term" value="P:odontogenesis of dentin-containing tooth"/>
    <property type="evidence" value="ECO:0007669"/>
    <property type="project" value="InterPro"/>
</dbReference>
<keyword evidence="9 12" id="KW-0732">Signal</keyword>
<evidence type="ECO:0000256" key="2">
    <source>
        <dbReference type="ARBA" id="ARBA00004498"/>
    </source>
</evidence>
<keyword evidence="14" id="KW-1185">Reference proteome</keyword>
<organism evidence="13 14">
    <name type="scientific">Podarcis lilfordi</name>
    <name type="common">Lilford's wall lizard</name>
    <dbReference type="NCBI Taxonomy" id="74358"/>
    <lineage>
        <taxon>Eukaryota</taxon>
        <taxon>Metazoa</taxon>
        <taxon>Chordata</taxon>
        <taxon>Craniata</taxon>
        <taxon>Vertebrata</taxon>
        <taxon>Euteleostomi</taxon>
        <taxon>Lepidosauria</taxon>
        <taxon>Squamata</taxon>
        <taxon>Bifurcata</taxon>
        <taxon>Unidentata</taxon>
        <taxon>Episquamata</taxon>
        <taxon>Laterata</taxon>
        <taxon>Lacertibaenia</taxon>
        <taxon>Lacertidae</taxon>
        <taxon>Podarcis</taxon>
    </lineage>
</organism>
<reference evidence="13" key="1">
    <citation type="submission" date="2022-12" db="EMBL/GenBank/DDBJ databases">
        <authorList>
            <person name="Alioto T."/>
            <person name="Alioto T."/>
            <person name="Gomez Garrido J."/>
        </authorList>
    </citation>
    <scope>NUCLEOTIDE SEQUENCE</scope>
</reference>
<feature type="chain" id="PRO_5041409296" description="Ameloblastin" evidence="12">
    <location>
        <begin position="24"/>
        <end position="552"/>
    </location>
</feature>
<evidence type="ECO:0000256" key="5">
    <source>
        <dbReference type="ARBA" id="ARBA00022525"/>
    </source>
</evidence>
<feature type="compositionally biased region" description="Polar residues" evidence="11">
    <location>
        <begin position="455"/>
        <end position="465"/>
    </location>
</feature>
<dbReference type="InterPro" id="IPR031501">
    <property type="entry name" value="Amelotin"/>
</dbReference>
<dbReference type="PANTHER" id="PTHR14115:SF0">
    <property type="entry name" value="AMELOBLASTIN"/>
    <property type="match status" value="1"/>
</dbReference>
<evidence type="ECO:0000256" key="4">
    <source>
        <dbReference type="ARBA" id="ARBA00014018"/>
    </source>
</evidence>
<evidence type="ECO:0000313" key="13">
    <source>
        <dbReference type="EMBL" id="CAI5796693.1"/>
    </source>
</evidence>
<evidence type="ECO:0000256" key="1">
    <source>
        <dbReference type="ARBA" id="ARBA00004035"/>
    </source>
</evidence>
<evidence type="ECO:0000256" key="11">
    <source>
        <dbReference type="SAM" id="MobiDB-lite"/>
    </source>
</evidence>
<evidence type="ECO:0000256" key="8">
    <source>
        <dbReference type="ARBA" id="ARBA00022591"/>
    </source>
</evidence>
<dbReference type="GO" id="GO:0007155">
    <property type="term" value="P:cell adhesion"/>
    <property type="evidence" value="ECO:0007669"/>
    <property type="project" value="TreeGrafter"/>
</dbReference>
<evidence type="ECO:0000256" key="9">
    <source>
        <dbReference type="ARBA" id="ARBA00022729"/>
    </source>
</evidence>
<evidence type="ECO:0000256" key="3">
    <source>
        <dbReference type="ARBA" id="ARBA00006452"/>
    </source>
</evidence>
<evidence type="ECO:0000256" key="7">
    <source>
        <dbReference type="ARBA" id="ARBA00022553"/>
    </source>
</evidence>
<dbReference type="Proteomes" id="UP001178461">
    <property type="component" value="Chromosome 17"/>
</dbReference>
<dbReference type="SMART" id="SM00817">
    <property type="entry name" value="Amelin"/>
    <property type="match status" value="1"/>
</dbReference>
<dbReference type="GO" id="GO:0031214">
    <property type="term" value="P:biomineral tissue development"/>
    <property type="evidence" value="ECO:0007669"/>
    <property type="project" value="UniProtKB-KW"/>
</dbReference>
<dbReference type="GO" id="GO:0070175">
    <property type="term" value="P:positive regulation of enamel mineralization"/>
    <property type="evidence" value="ECO:0007669"/>
    <property type="project" value="InterPro"/>
</dbReference>
<dbReference type="PANTHER" id="PTHR14115">
    <property type="entry name" value="AMELOBLASTIN"/>
    <property type="match status" value="1"/>
</dbReference>
<dbReference type="AlphaFoldDB" id="A0AA35LIZ2"/>
<keyword evidence="7" id="KW-0597">Phosphoprotein</keyword>
<dbReference type="InterPro" id="IPR007798">
    <property type="entry name" value="Amelin"/>
</dbReference>
<keyword evidence="6" id="KW-0272">Extracellular matrix</keyword>
<feature type="compositionally biased region" description="Low complexity" evidence="11">
    <location>
        <begin position="470"/>
        <end position="483"/>
    </location>
</feature>
<dbReference type="EMBL" id="OX395142">
    <property type="protein sequence ID" value="CAI5796693.1"/>
    <property type="molecule type" value="Genomic_DNA"/>
</dbReference>
<evidence type="ECO:0000313" key="14">
    <source>
        <dbReference type="Proteomes" id="UP001178461"/>
    </source>
</evidence>
<comment type="similarity">
    <text evidence="3">Belongs to the ameloblastin family.</text>
</comment>
<gene>
    <name evidence="13" type="ORF">PODLI_1B002125</name>
</gene>
<keyword evidence="8" id="KW-0091">Biomineralization</keyword>
<name>A0AA35LIZ2_9SAUR</name>
<feature type="region of interest" description="Disordered" evidence="11">
    <location>
        <begin position="443"/>
        <end position="513"/>
    </location>
</feature>
<proteinExistence type="inferred from homology"/>
<feature type="signal peptide" evidence="12">
    <location>
        <begin position="1"/>
        <end position="23"/>
    </location>
</feature>